<gene>
    <name evidence="1" type="ORF">EXIGLDRAFT_729313</name>
</gene>
<protein>
    <recommendedName>
        <fullName evidence="3">F-box domain-containing protein</fullName>
    </recommendedName>
</protein>
<evidence type="ECO:0000313" key="1">
    <source>
        <dbReference type="EMBL" id="KZV82765.1"/>
    </source>
</evidence>
<sequence>MRIRVTIFEYGIGWDVYERSSLRVLGTVRLAFPHLTHLDISLYPAAGAVFAALCDTLQEPAPVLESLVLSTGLKQLPSNFLGATAPKLHSIHIEERSDLSLIPIFPEMHKLSIIGSCDSISNLAIKFPCLAQLTMKGVAPSAASDLPLDVYFPALKTLHLHAWASSHVPFFDLAEQTRHIRSVLVVFDDNAMFEDSVPSLVQCLRSPLHLSFSRLLEGDREYSIQLRGGEDNSTPSRTFLRGAVDVTQPGALASVGLLTVVQSVASQVTRLNFDYLLLPFVVEAASFHLTLVRRVEVDLRRLPNTPRKRRARPCYTHNLMRRHTVNVGYFEKHRAVLECSGRQLDDATDFTLVLVSHAAVWFPAHEILHLAGHFEAARRAQSIKLVLVGVIEEPEDAALLRTVCSQVTYRSGEGVAPTEDGRYIQPRHLPQLGHRYCSDCAKSTTLTLS</sequence>
<evidence type="ECO:0008006" key="3">
    <source>
        <dbReference type="Google" id="ProtNLM"/>
    </source>
</evidence>
<name>A0A165CMY2_EXIGL</name>
<dbReference type="SUPFAM" id="SSF52047">
    <property type="entry name" value="RNI-like"/>
    <property type="match status" value="1"/>
</dbReference>
<dbReference type="Proteomes" id="UP000077266">
    <property type="component" value="Unassembled WGS sequence"/>
</dbReference>
<dbReference type="EMBL" id="KV426305">
    <property type="protein sequence ID" value="KZV82765.1"/>
    <property type="molecule type" value="Genomic_DNA"/>
</dbReference>
<dbReference type="InParanoid" id="A0A165CMY2"/>
<proteinExistence type="predicted"/>
<reference evidence="1 2" key="1">
    <citation type="journal article" date="2016" name="Mol. Biol. Evol.">
        <title>Comparative Genomics of Early-Diverging Mushroom-Forming Fungi Provides Insights into the Origins of Lignocellulose Decay Capabilities.</title>
        <authorList>
            <person name="Nagy L.G."/>
            <person name="Riley R."/>
            <person name="Tritt A."/>
            <person name="Adam C."/>
            <person name="Daum C."/>
            <person name="Floudas D."/>
            <person name="Sun H."/>
            <person name="Yadav J.S."/>
            <person name="Pangilinan J."/>
            <person name="Larsson K.H."/>
            <person name="Matsuura K."/>
            <person name="Barry K."/>
            <person name="Labutti K."/>
            <person name="Kuo R."/>
            <person name="Ohm R.A."/>
            <person name="Bhattacharya S.S."/>
            <person name="Shirouzu T."/>
            <person name="Yoshinaga Y."/>
            <person name="Martin F.M."/>
            <person name="Grigoriev I.V."/>
            <person name="Hibbett D.S."/>
        </authorList>
    </citation>
    <scope>NUCLEOTIDE SEQUENCE [LARGE SCALE GENOMIC DNA]</scope>
    <source>
        <strain evidence="1 2">HHB12029</strain>
    </source>
</reference>
<dbReference type="AlphaFoldDB" id="A0A165CMY2"/>
<keyword evidence="2" id="KW-1185">Reference proteome</keyword>
<evidence type="ECO:0000313" key="2">
    <source>
        <dbReference type="Proteomes" id="UP000077266"/>
    </source>
</evidence>
<organism evidence="1 2">
    <name type="scientific">Exidia glandulosa HHB12029</name>
    <dbReference type="NCBI Taxonomy" id="1314781"/>
    <lineage>
        <taxon>Eukaryota</taxon>
        <taxon>Fungi</taxon>
        <taxon>Dikarya</taxon>
        <taxon>Basidiomycota</taxon>
        <taxon>Agaricomycotina</taxon>
        <taxon>Agaricomycetes</taxon>
        <taxon>Auriculariales</taxon>
        <taxon>Exidiaceae</taxon>
        <taxon>Exidia</taxon>
    </lineage>
</organism>
<accession>A0A165CMY2</accession>